<organism evidence="11 12">
    <name type="scientific">Komagataella phaffii (strain GS115 / ATCC 20864)</name>
    <name type="common">Yeast</name>
    <name type="synonym">Pichia pastoris</name>
    <dbReference type="NCBI Taxonomy" id="644223"/>
    <lineage>
        <taxon>Eukaryota</taxon>
        <taxon>Fungi</taxon>
        <taxon>Dikarya</taxon>
        <taxon>Ascomycota</taxon>
        <taxon>Saccharomycotina</taxon>
        <taxon>Pichiomycetes</taxon>
        <taxon>Pichiales</taxon>
        <taxon>Pichiaceae</taxon>
        <taxon>Komagataella</taxon>
    </lineage>
</organism>
<evidence type="ECO:0000259" key="9">
    <source>
        <dbReference type="Pfam" id="PF09402"/>
    </source>
</evidence>
<dbReference type="CDD" id="cd12935">
    <property type="entry name" value="LEM_like"/>
    <property type="match status" value="1"/>
</dbReference>
<feature type="transmembrane region" description="Helical" evidence="8">
    <location>
        <begin position="671"/>
        <end position="689"/>
    </location>
</feature>
<evidence type="ECO:0000256" key="2">
    <source>
        <dbReference type="ARBA" id="ARBA00022553"/>
    </source>
</evidence>
<sequence length="788" mass="90928">MEDKKYLTPDFDPSTLKVAQLRRILVEHDIKFPASAKKQTLLNLFGEKIKPKASTLLAKYNEANVPNGNDILDASSKKSIIGNSSDDEPEPASKNQKKTKKVTKPKKKTKSKKQSSTVPQKEEHLVSPHLKAKALDVTDDSIKLTPPEDKLDRKIPRKHREKVAEEVKSPKLDLKLKPALDHDLEEELLDEKCNQIIPSKDEDEKIKLERVKENIETTFSNRNVFQKEHSSIPHKRSRDLEEYSSPNRKQIKQDKSSKDIFKGEDSFNSTEDIDFDKLLSSPTKGKVTRTKDTPKSIAITPQVSRRHRKTPRSTKQLSNTPTTHSDQSFSSSTPIEEHVPRGPTEQIDLKKEKEDITKSSRKTPKVTKRLKQESVEPDKNNDSTLLETLKNEVEEEENQIKKDADELLVDIENASSNVSFKTVLKYFLTWFFASLVFVAFLLWREQRIYSGYCGSSIHKKVFDIDYDIIPEQLLPLMEYVEETSSQLVPECVPCPEHAECFPLFKARCDVDFVSTHPWYSIFGFVPTPVTCVPDHRKTENIHRVTNYLLFLLRNRNAEIDCGRGLDEDAGLSLEELHDLVLEIKPDYVSPEEFEYYWSKALVDLESEPEIIVRQLSTSNDINRKQDIEDTYQEIDKSSNQTIIRSTSLTNLSFQCQIDRYITSILIKYRPFALAFIGLLIFIRASIFIYRRNANYKERITGLVSEVFQRLQRRAGSAKKDSSGLTRPYIGSHQLRDLLLDSEMRFSEKNKIWKDVSKKVERNSNIRSRVIEVFGEVMKVWEWISDVDN</sequence>
<dbReference type="PANTHER" id="PTHR47808:SF2">
    <property type="entry name" value="LEM DOMAIN-CONTAINING PROTEIN 2"/>
    <property type="match status" value="1"/>
</dbReference>
<dbReference type="KEGG" id="ppa:PAS_c121_0008"/>
<dbReference type="InterPro" id="IPR018996">
    <property type="entry name" value="Man1/Src1-like_C"/>
</dbReference>
<dbReference type="InterPro" id="IPR041885">
    <property type="entry name" value="MAN1_winged_helix_dom"/>
</dbReference>
<feature type="domain" description="Man1/Src1-like C-terminal" evidence="9">
    <location>
        <begin position="434"/>
        <end position="784"/>
    </location>
</feature>
<dbReference type="Pfam" id="PF09402">
    <property type="entry name" value="MSC"/>
    <property type="match status" value="1"/>
</dbReference>
<dbReference type="GeneID" id="8197507"/>
<comment type="subcellular location">
    <subcellularLocation>
        <location evidence="1">Nucleus inner membrane</location>
    </subcellularLocation>
</comment>
<proteinExistence type="predicted"/>
<dbReference type="GO" id="GO:0034399">
    <property type="term" value="C:nuclear periphery"/>
    <property type="evidence" value="ECO:0007669"/>
    <property type="project" value="TreeGrafter"/>
</dbReference>
<dbReference type="PANTHER" id="PTHR47808">
    <property type="entry name" value="INNER NUCLEAR MEMBRANE PROTEIN HEH2-RELATED"/>
    <property type="match status" value="1"/>
</dbReference>
<dbReference type="GO" id="GO:0005783">
    <property type="term" value="C:endoplasmic reticulum"/>
    <property type="evidence" value="ECO:0007669"/>
    <property type="project" value="TreeGrafter"/>
</dbReference>
<feature type="transmembrane region" description="Helical" evidence="8">
    <location>
        <begin position="423"/>
        <end position="443"/>
    </location>
</feature>
<keyword evidence="2" id="KW-0597">Phosphoprotein</keyword>
<dbReference type="HOGENOM" id="CLU_010838_0_1_1"/>
<feature type="compositionally biased region" description="Basic and acidic residues" evidence="7">
    <location>
        <begin position="251"/>
        <end position="265"/>
    </location>
</feature>
<feature type="compositionally biased region" description="Basic residues" evidence="7">
    <location>
        <begin position="359"/>
        <end position="369"/>
    </location>
</feature>
<dbReference type="Proteomes" id="UP000000314">
    <property type="component" value="Chromosome 1"/>
</dbReference>
<dbReference type="OMA" id="KWECGEL"/>
<dbReference type="AlphaFoldDB" id="C4QZ47"/>
<keyword evidence="5 8" id="KW-0472">Membrane</keyword>
<keyword evidence="6" id="KW-0539">Nucleus</keyword>
<feature type="compositionally biased region" description="Basic and acidic residues" evidence="7">
    <location>
        <begin position="370"/>
        <end position="381"/>
    </location>
</feature>
<gene>
    <name evidence="11" type="ordered locus">PAS_c121_0008</name>
</gene>
<feature type="compositionally biased region" description="Polar residues" evidence="7">
    <location>
        <begin position="313"/>
        <end position="334"/>
    </location>
</feature>
<feature type="domain" description="HeH/LEM" evidence="10">
    <location>
        <begin position="13"/>
        <end position="46"/>
    </location>
</feature>
<dbReference type="GO" id="GO:0005637">
    <property type="term" value="C:nuclear inner membrane"/>
    <property type="evidence" value="ECO:0007669"/>
    <property type="project" value="UniProtKB-SubCell"/>
</dbReference>
<evidence type="ECO:0000313" key="12">
    <source>
        <dbReference type="Proteomes" id="UP000000314"/>
    </source>
</evidence>
<evidence type="ECO:0000256" key="5">
    <source>
        <dbReference type="ARBA" id="ARBA00023136"/>
    </source>
</evidence>
<dbReference type="SMR" id="C4QZ47"/>
<evidence type="ECO:0000256" key="3">
    <source>
        <dbReference type="ARBA" id="ARBA00022692"/>
    </source>
</evidence>
<evidence type="ECO:0000256" key="6">
    <source>
        <dbReference type="ARBA" id="ARBA00023242"/>
    </source>
</evidence>
<dbReference type="InParanoid" id="C4QZ47"/>
<feature type="compositionally biased region" description="Basic residues" evidence="7">
    <location>
        <begin position="95"/>
        <end position="113"/>
    </location>
</feature>
<dbReference type="InterPro" id="IPR025856">
    <property type="entry name" value="HeH/LEM_domain"/>
</dbReference>
<evidence type="ECO:0000313" key="11">
    <source>
        <dbReference type="EMBL" id="CAY68521.1"/>
    </source>
</evidence>
<keyword evidence="12" id="KW-1185">Reference proteome</keyword>
<dbReference type="GO" id="GO:0003682">
    <property type="term" value="F:chromatin binding"/>
    <property type="evidence" value="ECO:0007669"/>
    <property type="project" value="InterPro"/>
</dbReference>
<feature type="compositionally biased region" description="Basic and acidic residues" evidence="7">
    <location>
        <begin position="133"/>
        <end position="154"/>
    </location>
</feature>
<accession>C4QZ47</accession>
<dbReference type="InterPro" id="IPR036361">
    <property type="entry name" value="SAP_dom_sf"/>
</dbReference>
<dbReference type="GO" id="GO:0071763">
    <property type="term" value="P:nuclear membrane organization"/>
    <property type="evidence" value="ECO:0007669"/>
    <property type="project" value="TreeGrafter"/>
</dbReference>
<keyword evidence="4 8" id="KW-1133">Transmembrane helix</keyword>
<name>C4QZ47_KOMPG</name>
<evidence type="ECO:0000256" key="7">
    <source>
        <dbReference type="SAM" id="MobiDB-lite"/>
    </source>
</evidence>
<dbReference type="Gene3D" id="1.10.720.30">
    <property type="entry name" value="SAP domain"/>
    <property type="match status" value="1"/>
</dbReference>
<reference evidence="11 12" key="1">
    <citation type="journal article" date="2009" name="Nat. Biotechnol.">
        <title>Genome sequence of the recombinant protein production host Pichia pastoris.</title>
        <authorList>
            <person name="De Schutter K."/>
            <person name="Lin Y.C."/>
            <person name="Tiels P."/>
            <person name="Van Hecke A."/>
            <person name="Glinka S."/>
            <person name="Weber-Lehmann J."/>
            <person name="Rouze P."/>
            <person name="Van de Peer Y."/>
            <person name="Callewaert N."/>
        </authorList>
    </citation>
    <scope>NUCLEOTIDE SEQUENCE [LARGE SCALE GENOMIC DNA]</scope>
    <source>
        <strain evidence="12">GS115 / ATCC 20864</strain>
    </source>
</reference>
<evidence type="ECO:0000256" key="4">
    <source>
        <dbReference type="ARBA" id="ARBA00022989"/>
    </source>
</evidence>
<dbReference type="eggNOG" id="ENOG502QVG5">
    <property type="taxonomic scope" value="Eukaryota"/>
</dbReference>
<dbReference type="STRING" id="644223.C4QZ47"/>
<dbReference type="EMBL" id="FN392319">
    <property type="protein sequence ID" value="CAY68521.1"/>
    <property type="molecule type" value="Genomic_DNA"/>
</dbReference>
<feature type="region of interest" description="Disordered" evidence="7">
    <location>
        <begin position="222"/>
        <end position="384"/>
    </location>
</feature>
<dbReference type="OrthoDB" id="2503928at2759"/>
<dbReference type="RefSeq" id="XP_002490801.1">
    <property type="nucleotide sequence ID" value="XM_002490756.1"/>
</dbReference>
<dbReference type="Pfam" id="PF12949">
    <property type="entry name" value="HeH"/>
    <property type="match status" value="1"/>
</dbReference>
<keyword evidence="3 8" id="KW-0812">Transmembrane</keyword>
<evidence type="ECO:0000256" key="1">
    <source>
        <dbReference type="ARBA" id="ARBA00004540"/>
    </source>
</evidence>
<dbReference type="InterPro" id="IPR044780">
    <property type="entry name" value="Heh2/Src1"/>
</dbReference>
<dbReference type="FunCoup" id="C4QZ47">
    <property type="interactions" value="45"/>
</dbReference>
<dbReference type="Gene3D" id="1.10.10.1180">
    <property type="entry name" value="MAN1, winged-helix domain"/>
    <property type="match status" value="1"/>
</dbReference>
<feature type="compositionally biased region" description="Basic and acidic residues" evidence="7">
    <location>
        <begin position="347"/>
        <end position="358"/>
    </location>
</feature>
<protein>
    <submittedName>
        <fullName evidence="11">Uncharacterized protein</fullName>
    </submittedName>
</protein>
<evidence type="ECO:0000256" key="8">
    <source>
        <dbReference type="SAM" id="Phobius"/>
    </source>
</evidence>
<evidence type="ECO:0000259" key="10">
    <source>
        <dbReference type="Pfam" id="PF12949"/>
    </source>
</evidence>
<feature type="region of interest" description="Disordered" evidence="7">
    <location>
        <begin position="63"/>
        <end position="168"/>
    </location>
</feature>